<comment type="catalytic activity">
    <reaction evidence="12">
        <text>a di-trans,poly-cis-dolichyl phosphate + UDP-alpha-D-glucose = a di-trans,poly-cis-dolichyl beta-D-glucosyl phosphate + UDP</text>
        <dbReference type="Rhea" id="RHEA:15401"/>
        <dbReference type="Rhea" id="RHEA-COMP:19498"/>
        <dbReference type="Rhea" id="RHEA-COMP:19502"/>
        <dbReference type="ChEBI" id="CHEBI:57525"/>
        <dbReference type="ChEBI" id="CHEBI:57683"/>
        <dbReference type="ChEBI" id="CHEBI:58223"/>
        <dbReference type="ChEBI" id="CHEBI:58885"/>
        <dbReference type="EC" id="2.4.1.117"/>
    </reaction>
    <physiologicalReaction direction="left-to-right" evidence="12">
        <dbReference type="Rhea" id="RHEA:15402"/>
    </physiologicalReaction>
</comment>
<evidence type="ECO:0000256" key="8">
    <source>
        <dbReference type="ARBA" id="ARBA00022824"/>
    </source>
</evidence>
<evidence type="ECO:0000256" key="2">
    <source>
        <dbReference type="ARBA" id="ARBA00004922"/>
    </source>
</evidence>
<keyword evidence="9" id="KW-0735">Signal-anchor</keyword>
<dbReference type="AlphaFoldDB" id="A0A8B7NXA1"/>
<dbReference type="Proteomes" id="UP000694843">
    <property type="component" value="Unplaced"/>
</dbReference>
<keyword evidence="5" id="KW-0328">Glycosyltransferase</keyword>
<evidence type="ECO:0000256" key="10">
    <source>
        <dbReference type="ARBA" id="ARBA00022989"/>
    </source>
</evidence>
<evidence type="ECO:0000256" key="7">
    <source>
        <dbReference type="ARBA" id="ARBA00022692"/>
    </source>
</evidence>
<keyword evidence="7 14" id="KW-0812">Transmembrane</keyword>
<dbReference type="InterPro" id="IPR001173">
    <property type="entry name" value="Glyco_trans_2-like"/>
</dbReference>
<evidence type="ECO:0000256" key="9">
    <source>
        <dbReference type="ARBA" id="ARBA00022968"/>
    </source>
</evidence>
<evidence type="ECO:0000256" key="6">
    <source>
        <dbReference type="ARBA" id="ARBA00022679"/>
    </source>
</evidence>
<evidence type="ECO:0000256" key="1">
    <source>
        <dbReference type="ARBA" id="ARBA00004389"/>
    </source>
</evidence>
<dbReference type="Pfam" id="PF00535">
    <property type="entry name" value="Glycos_transf_2"/>
    <property type="match status" value="1"/>
</dbReference>
<keyword evidence="11 14" id="KW-0472">Membrane</keyword>
<sequence>MDLFNLFLYLVIFAICLFITLCAVLLLTSHKYADLTDSPCERTYSDGTKLLPFPSLVKDDPSLTLSVVVPAYNEELRLPEMLDECLEYLTERRDGDHKFSFEVIVVDDGSTDATCDVVARYTQRYGADTVRCLKLSRNRGKGGAVRMGVLRARGSLILFADADGATKFPDLAKLEASIAQLCPGVVDLGASVAVVCGSRAHLEKDSVAHRSLFRTLLMYGFHSLVWLFTVRDVRDTQCGFKLLTRRAARIIFQNLHIERWAFDVEMLVIAQKLGIPISEVAVRWTEIDGSKVTPVLSWLEMGIDLVLIWLRYRIGAWRINPSLQ</sequence>
<dbReference type="KEGG" id="hazt:108674896"/>
<evidence type="ECO:0000313" key="17">
    <source>
        <dbReference type="RefSeq" id="XP_018018372.1"/>
    </source>
</evidence>
<organism evidence="16 17">
    <name type="scientific">Hyalella azteca</name>
    <name type="common">Amphipod</name>
    <dbReference type="NCBI Taxonomy" id="294128"/>
    <lineage>
        <taxon>Eukaryota</taxon>
        <taxon>Metazoa</taxon>
        <taxon>Ecdysozoa</taxon>
        <taxon>Arthropoda</taxon>
        <taxon>Crustacea</taxon>
        <taxon>Multicrustacea</taxon>
        <taxon>Malacostraca</taxon>
        <taxon>Eumalacostraca</taxon>
        <taxon>Peracarida</taxon>
        <taxon>Amphipoda</taxon>
        <taxon>Senticaudata</taxon>
        <taxon>Talitrida</taxon>
        <taxon>Talitroidea</taxon>
        <taxon>Hyalellidae</taxon>
        <taxon>Hyalella</taxon>
    </lineage>
</organism>
<keyword evidence="8" id="KW-0256">Endoplasmic reticulum</keyword>
<reference evidence="17" key="1">
    <citation type="submission" date="2025-08" db="UniProtKB">
        <authorList>
            <consortium name="RefSeq"/>
        </authorList>
    </citation>
    <scope>IDENTIFICATION</scope>
    <source>
        <tissue evidence="17">Whole organism</tissue>
    </source>
</reference>
<dbReference type="GO" id="GO:0006487">
    <property type="term" value="P:protein N-linked glycosylation"/>
    <property type="evidence" value="ECO:0007669"/>
    <property type="project" value="TreeGrafter"/>
</dbReference>
<protein>
    <recommendedName>
        <fullName evidence="13">Dolichyl-phosphate beta-glucosyltransferase</fullName>
        <ecNumber evidence="4">2.4.1.117</ecNumber>
    </recommendedName>
</protein>
<dbReference type="InterPro" id="IPR029044">
    <property type="entry name" value="Nucleotide-diphossugar_trans"/>
</dbReference>
<dbReference type="OrthoDB" id="3784at2759"/>
<feature type="domain" description="Glycosyltransferase 2-like" evidence="15">
    <location>
        <begin position="66"/>
        <end position="200"/>
    </location>
</feature>
<evidence type="ECO:0000256" key="5">
    <source>
        <dbReference type="ARBA" id="ARBA00022676"/>
    </source>
</evidence>
<comment type="similarity">
    <text evidence="3">Belongs to the glycosyltransferase 2 family.</text>
</comment>
<evidence type="ECO:0000256" key="11">
    <source>
        <dbReference type="ARBA" id="ARBA00023136"/>
    </source>
</evidence>
<accession>A0A8B7NXA1</accession>
<proteinExistence type="inferred from homology"/>
<evidence type="ECO:0000313" key="16">
    <source>
        <dbReference type="Proteomes" id="UP000694843"/>
    </source>
</evidence>
<dbReference type="GO" id="GO:0004581">
    <property type="term" value="F:dolichyl-phosphate beta-glucosyltransferase activity"/>
    <property type="evidence" value="ECO:0007669"/>
    <property type="project" value="UniProtKB-EC"/>
</dbReference>
<evidence type="ECO:0000256" key="4">
    <source>
        <dbReference type="ARBA" id="ARBA00012583"/>
    </source>
</evidence>
<evidence type="ECO:0000256" key="14">
    <source>
        <dbReference type="SAM" id="Phobius"/>
    </source>
</evidence>
<dbReference type="RefSeq" id="XP_018018372.1">
    <property type="nucleotide sequence ID" value="XM_018162883.2"/>
</dbReference>
<dbReference type="EC" id="2.4.1.117" evidence="4"/>
<feature type="transmembrane region" description="Helical" evidence="14">
    <location>
        <begin position="6"/>
        <end position="27"/>
    </location>
</feature>
<evidence type="ECO:0000256" key="13">
    <source>
        <dbReference type="ARBA" id="ARBA00070518"/>
    </source>
</evidence>
<dbReference type="GeneID" id="108674896"/>
<evidence type="ECO:0000259" key="15">
    <source>
        <dbReference type="Pfam" id="PF00535"/>
    </source>
</evidence>
<evidence type="ECO:0000256" key="12">
    <source>
        <dbReference type="ARBA" id="ARBA00045097"/>
    </source>
</evidence>
<dbReference type="FunFam" id="3.90.550.10:FF:000068">
    <property type="entry name" value="ALG5, dolichyl-phosphate beta-glucosyltransferase"/>
    <property type="match status" value="1"/>
</dbReference>
<dbReference type="PANTHER" id="PTHR10859:SF91">
    <property type="entry name" value="DOLICHYL-PHOSPHATE BETA-GLUCOSYLTRANSFERASE"/>
    <property type="match status" value="1"/>
</dbReference>
<keyword evidence="10 14" id="KW-1133">Transmembrane helix</keyword>
<gene>
    <name evidence="17" type="primary">LOC108674896</name>
</gene>
<keyword evidence="16" id="KW-1185">Reference proteome</keyword>
<dbReference type="InterPro" id="IPR035518">
    <property type="entry name" value="DPG_synthase"/>
</dbReference>
<dbReference type="OMA" id="HMVNTDA"/>
<dbReference type="SUPFAM" id="SSF53448">
    <property type="entry name" value="Nucleotide-diphospho-sugar transferases"/>
    <property type="match status" value="1"/>
</dbReference>
<dbReference type="GO" id="GO:0005789">
    <property type="term" value="C:endoplasmic reticulum membrane"/>
    <property type="evidence" value="ECO:0007669"/>
    <property type="project" value="UniProtKB-SubCell"/>
</dbReference>
<dbReference type="PANTHER" id="PTHR10859">
    <property type="entry name" value="GLYCOSYL TRANSFERASE"/>
    <property type="match status" value="1"/>
</dbReference>
<keyword evidence="6" id="KW-0808">Transferase</keyword>
<dbReference type="Gene3D" id="3.90.550.10">
    <property type="entry name" value="Spore Coat Polysaccharide Biosynthesis Protein SpsA, Chain A"/>
    <property type="match status" value="1"/>
</dbReference>
<comment type="subcellular location">
    <subcellularLocation>
        <location evidence="1">Endoplasmic reticulum membrane</location>
        <topology evidence="1">Single-pass membrane protein</topology>
    </subcellularLocation>
</comment>
<dbReference type="CTD" id="34134"/>
<evidence type="ECO:0000256" key="3">
    <source>
        <dbReference type="ARBA" id="ARBA00006739"/>
    </source>
</evidence>
<name>A0A8B7NXA1_HYAAZ</name>
<dbReference type="CDD" id="cd04188">
    <property type="entry name" value="DPG_synthase"/>
    <property type="match status" value="1"/>
</dbReference>
<comment type="pathway">
    <text evidence="2">Protein modification; protein glycosylation.</text>
</comment>